<dbReference type="InterPro" id="IPR007492">
    <property type="entry name" value="LytTR_DNA-bd_dom"/>
</dbReference>
<evidence type="ECO:0000313" key="5">
    <source>
        <dbReference type="Proteomes" id="UP000290848"/>
    </source>
</evidence>
<dbReference type="SMART" id="SM00448">
    <property type="entry name" value="REC"/>
    <property type="match status" value="1"/>
</dbReference>
<dbReference type="Gene3D" id="2.40.50.1020">
    <property type="entry name" value="LytTr DNA-binding domain"/>
    <property type="match status" value="1"/>
</dbReference>
<gene>
    <name evidence="4" type="ORF">EKH83_04520</name>
</gene>
<accession>A0A4Q0MES2</accession>
<dbReference type="InterPro" id="IPR001789">
    <property type="entry name" value="Sig_transdc_resp-reg_receiver"/>
</dbReference>
<keyword evidence="1" id="KW-0597">Phosphoprotein</keyword>
<dbReference type="EMBL" id="RXOC01000002">
    <property type="protein sequence ID" value="RXF71950.1"/>
    <property type="molecule type" value="Genomic_DNA"/>
</dbReference>
<protein>
    <submittedName>
        <fullName evidence="4">Response regulator transcription factor</fullName>
    </submittedName>
</protein>
<evidence type="ECO:0000256" key="1">
    <source>
        <dbReference type="PROSITE-ProRule" id="PRU00169"/>
    </source>
</evidence>
<dbReference type="Gene3D" id="3.40.50.2300">
    <property type="match status" value="1"/>
</dbReference>
<name>A0A4Q0MES2_9SPHI</name>
<dbReference type="PROSITE" id="PS50930">
    <property type="entry name" value="HTH_LYTTR"/>
    <property type="match status" value="1"/>
</dbReference>
<dbReference type="SMART" id="SM00850">
    <property type="entry name" value="LytTR"/>
    <property type="match status" value="1"/>
</dbReference>
<dbReference type="InterPro" id="IPR046947">
    <property type="entry name" value="LytR-like"/>
</dbReference>
<dbReference type="SUPFAM" id="SSF52172">
    <property type="entry name" value="CheY-like"/>
    <property type="match status" value="1"/>
</dbReference>
<dbReference type="PANTHER" id="PTHR37299:SF1">
    <property type="entry name" value="STAGE 0 SPORULATION PROTEIN A HOMOLOG"/>
    <property type="match status" value="1"/>
</dbReference>
<dbReference type="InterPro" id="IPR011006">
    <property type="entry name" value="CheY-like_superfamily"/>
</dbReference>
<evidence type="ECO:0000259" key="3">
    <source>
        <dbReference type="PROSITE" id="PS50930"/>
    </source>
</evidence>
<dbReference type="GO" id="GO:0000156">
    <property type="term" value="F:phosphorelay response regulator activity"/>
    <property type="evidence" value="ECO:0007669"/>
    <property type="project" value="InterPro"/>
</dbReference>
<dbReference type="AlphaFoldDB" id="A0A4Q0MES2"/>
<sequence>MNELRIVIVEDEPATARNLSHLLRAADNFIRISANLSSVDESVRWFAANPHNYDLVFMDIRLSDGVSFDIFKNAEILKPVIFVTAYNDYALQAFRNNGIDYVLKPFDEEDISRALRKYRSLTALRDHDGVNAKLVTSQLIDQLTQLTRSYKKSFLIHFREKLIPVEVSKIGWFYTANEVAYACTMDGKQLAVEFTMEQIEQQVDPQLFFRANRQFIINRTAILEANFYFNGRLSVKVKPEAPERILISKARVPLFKAWMNS</sequence>
<dbReference type="PANTHER" id="PTHR37299">
    <property type="entry name" value="TRANSCRIPTIONAL REGULATOR-RELATED"/>
    <property type="match status" value="1"/>
</dbReference>
<dbReference type="Pfam" id="PF00072">
    <property type="entry name" value="Response_reg"/>
    <property type="match status" value="1"/>
</dbReference>
<dbReference type="RefSeq" id="WP_128768198.1">
    <property type="nucleotide sequence ID" value="NZ_RXOC01000002.1"/>
</dbReference>
<dbReference type="Pfam" id="PF04397">
    <property type="entry name" value="LytTR"/>
    <property type="match status" value="1"/>
</dbReference>
<dbReference type="GO" id="GO:0003677">
    <property type="term" value="F:DNA binding"/>
    <property type="evidence" value="ECO:0007669"/>
    <property type="project" value="InterPro"/>
</dbReference>
<dbReference type="PROSITE" id="PS50110">
    <property type="entry name" value="RESPONSE_REGULATORY"/>
    <property type="match status" value="1"/>
</dbReference>
<feature type="domain" description="Response regulatory" evidence="2">
    <location>
        <begin position="5"/>
        <end position="119"/>
    </location>
</feature>
<organism evidence="4 5">
    <name type="scientific">Arcticibacter tournemirensis</name>
    <dbReference type="NCBI Taxonomy" id="699437"/>
    <lineage>
        <taxon>Bacteria</taxon>
        <taxon>Pseudomonadati</taxon>
        <taxon>Bacteroidota</taxon>
        <taxon>Sphingobacteriia</taxon>
        <taxon>Sphingobacteriales</taxon>
        <taxon>Sphingobacteriaceae</taxon>
        <taxon>Arcticibacter</taxon>
    </lineage>
</organism>
<feature type="domain" description="HTH LytTR-type" evidence="3">
    <location>
        <begin position="154"/>
        <end position="261"/>
    </location>
</feature>
<dbReference type="Proteomes" id="UP000290848">
    <property type="component" value="Unassembled WGS sequence"/>
</dbReference>
<comment type="caution">
    <text evidence="4">The sequence shown here is derived from an EMBL/GenBank/DDBJ whole genome shotgun (WGS) entry which is preliminary data.</text>
</comment>
<proteinExistence type="predicted"/>
<evidence type="ECO:0000259" key="2">
    <source>
        <dbReference type="PROSITE" id="PS50110"/>
    </source>
</evidence>
<evidence type="ECO:0000313" key="4">
    <source>
        <dbReference type="EMBL" id="RXF71950.1"/>
    </source>
</evidence>
<feature type="modified residue" description="4-aspartylphosphate" evidence="1">
    <location>
        <position position="59"/>
    </location>
</feature>
<reference evidence="4 5" key="1">
    <citation type="submission" date="2018-12" db="EMBL/GenBank/DDBJ databases">
        <title>The Draft Genome Sequence of the Soil Bacterium Pedobacter tournemirensis R1.</title>
        <authorList>
            <person name="He J."/>
        </authorList>
    </citation>
    <scope>NUCLEOTIDE SEQUENCE [LARGE SCALE GENOMIC DNA]</scope>
    <source>
        <strain evidence="4 5">R1</strain>
    </source>
</reference>